<sequence>MAPSTNKQWTVNGTEGFDDLKFEESAAVLRSAIRMSLSKGKYPFPMKIPIVPGSDGAGTVEAVGKGVTRFKPGDKVVTLFNQGHIAGSLDFKTLGTGLGGAIDGVISIIGAMAGFSKEQPTFMDCLINLCTVRGILVGSRLQMEDMCRAIEANDLHPVVDDSLRSSRRRISTCGTRSTLVS</sequence>
<dbReference type="InterPro" id="IPR013154">
    <property type="entry name" value="ADH-like_N"/>
</dbReference>
<dbReference type="EMBL" id="ML979133">
    <property type="protein sequence ID" value="KAF1919820.1"/>
    <property type="molecule type" value="Genomic_DNA"/>
</dbReference>
<dbReference type="PANTHER" id="PTHR45033">
    <property type="match status" value="1"/>
</dbReference>
<dbReference type="PANTHER" id="PTHR45033:SF2">
    <property type="entry name" value="ZINC-TYPE ALCOHOL DEHYDROGENASE-LIKE PROTEIN C1773.06C"/>
    <property type="match status" value="1"/>
</dbReference>
<proteinExistence type="predicted"/>
<keyword evidence="3" id="KW-1185">Reference proteome</keyword>
<organism evidence="2 3">
    <name type="scientific">Ampelomyces quisqualis</name>
    <name type="common">Powdery mildew agent</name>
    <dbReference type="NCBI Taxonomy" id="50730"/>
    <lineage>
        <taxon>Eukaryota</taxon>
        <taxon>Fungi</taxon>
        <taxon>Dikarya</taxon>
        <taxon>Ascomycota</taxon>
        <taxon>Pezizomycotina</taxon>
        <taxon>Dothideomycetes</taxon>
        <taxon>Pleosporomycetidae</taxon>
        <taxon>Pleosporales</taxon>
        <taxon>Pleosporineae</taxon>
        <taxon>Phaeosphaeriaceae</taxon>
        <taxon>Ampelomyces</taxon>
    </lineage>
</organism>
<evidence type="ECO:0000313" key="2">
    <source>
        <dbReference type="EMBL" id="KAF1919820.1"/>
    </source>
</evidence>
<name>A0A6A5QY84_AMPQU</name>
<gene>
    <name evidence="2" type="ORF">BDU57DRAFT_527753</name>
</gene>
<dbReference type="Gene3D" id="3.40.50.720">
    <property type="entry name" value="NAD(P)-binding Rossmann-like Domain"/>
    <property type="match status" value="1"/>
</dbReference>
<feature type="domain" description="Alcohol dehydrogenase-like N-terminal" evidence="1">
    <location>
        <begin position="36"/>
        <end position="96"/>
    </location>
</feature>
<dbReference type="Gene3D" id="3.90.180.10">
    <property type="entry name" value="Medium-chain alcohol dehydrogenases, catalytic domain"/>
    <property type="match status" value="2"/>
</dbReference>
<dbReference type="OrthoDB" id="9930022at2759"/>
<reference evidence="2" key="1">
    <citation type="journal article" date="2020" name="Stud. Mycol.">
        <title>101 Dothideomycetes genomes: a test case for predicting lifestyles and emergence of pathogens.</title>
        <authorList>
            <person name="Haridas S."/>
            <person name="Albert R."/>
            <person name="Binder M."/>
            <person name="Bloem J."/>
            <person name="Labutti K."/>
            <person name="Salamov A."/>
            <person name="Andreopoulos B."/>
            <person name="Baker S."/>
            <person name="Barry K."/>
            <person name="Bills G."/>
            <person name="Bluhm B."/>
            <person name="Cannon C."/>
            <person name="Castanera R."/>
            <person name="Culley D."/>
            <person name="Daum C."/>
            <person name="Ezra D."/>
            <person name="Gonzalez J."/>
            <person name="Henrissat B."/>
            <person name="Kuo A."/>
            <person name="Liang C."/>
            <person name="Lipzen A."/>
            <person name="Lutzoni F."/>
            <person name="Magnuson J."/>
            <person name="Mondo S."/>
            <person name="Nolan M."/>
            <person name="Ohm R."/>
            <person name="Pangilinan J."/>
            <person name="Park H.-J."/>
            <person name="Ramirez L."/>
            <person name="Alfaro M."/>
            <person name="Sun H."/>
            <person name="Tritt A."/>
            <person name="Yoshinaga Y."/>
            <person name="Zwiers L.-H."/>
            <person name="Turgeon B."/>
            <person name="Goodwin S."/>
            <person name="Spatafora J."/>
            <person name="Crous P."/>
            <person name="Grigoriev I."/>
        </authorList>
    </citation>
    <scope>NUCLEOTIDE SEQUENCE</scope>
    <source>
        <strain evidence="2">HMLAC05119</strain>
    </source>
</reference>
<dbReference type="InterPro" id="IPR011032">
    <property type="entry name" value="GroES-like_sf"/>
</dbReference>
<evidence type="ECO:0000259" key="1">
    <source>
        <dbReference type="Pfam" id="PF08240"/>
    </source>
</evidence>
<evidence type="ECO:0000313" key="3">
    <source>
        <dbReference type="Proteomes" id="UP000800096"/>
    </source>
</evidence>
<dbReference type="SUPFAM" id="SSF50129">
    <property type="entry name" value="GroES-like"/>
    <property type="match status" value="1"/>
</dbReference>
<dbReference type="Proteomes" id="UP000800096">
    <property type="component" value="Unassembled WGS sequence"/>
</dbReference>
<dbReference type="AlphaFoldDB" id="A0A6A5QY84"/>
<protein>
    <recommendedName>
        <fullName evidence="1">Alcohol dehydrogenase-like N-terminal domain-containing protein</fullName>
    </recommendedName>
</protein>
<accession>A0A6A5QY84</accession>
<dbReference type="InterPro" id="IPR052711">
    <property type="entry name" value="Zinc_ADH-like"/>
</dbReference>
<dbReference type="Pfam" id="PF08240">
    <property type="entry name" value="ADH_N"/>
    <property type="match status" value="1"/>
</dbReference>